<dbReference type="GO" id="GO:0015074">
    <property type="term" value="P:DNA integration"/>
    <property type="evidence" value="ECO:0007669"/>
    <property type="project" value="InterPro"/>
</dbReference>
<evidence type="ECO:0000256" key="8">
    <source>
        <dbReference type="SAM" id="MobiDB-lite"/>
    </source>
</evidence>
<dbReference type="GO" id="GO:0042575">
    <property type="term" value="C:DNA polymerase complex"/>
    <property type="evidence" value="ECO:0007669"/>
    <property type="project" value="UniProtKB-ARBA"/>
</dbReference>
<dbReference type="InterPro" id="IPR012337">
    <property type="entry name" value="RNaseH-like_sf"/>
</dbReference>
<dbReference type="InterPro" id="IPR050951">
    <property type="entry name" value="Retrovirus_Pol_polyprotein"/>
</dbReference>
<dbReference type="PANTHER" id="PTHR37984">
    <property type="entry name" value="PROTEIN CBG26694"/>
    <property type="match status" value="1"/>
</dbReference>
<dbReference type="SUPFAM" id="SSF56672">
    <property type="entry name" value="DNA/RNA polymerases"/>
    <property type="match status" value="1"/>
</dbReference>
<dbReference type="CDD" id="cd05481">
    <property type="entry name" value="retropepsin_like_LTR_1"/>
    <property type="match status" value="1"/>
</dbReference>
<evidence type="ECO:0000256" key="6">
    <source>
        <dbReference type="ARBA" id="ARBA00022918"/>
    </source>
</evidence>
<dbReference type="InParanoid" id="A0A6J2YK72"/>
<feature type="region of interest" description="Disordered" evidence="8">
    <location>
        <begin position="1033"/>
        <end position="1119"/>
    </location>
</feature>
<dbReference type="PROSITE" id="PS50994">
    <property type="entry name" value="INTEGRASE"/>
    <property type="match status" value="1"/>
</dbReference>
<feature type="compositionally biased region" description="Low complexity" evidence="8">
    <location>
        <begin position="1082"/>
        <end position="1094"/>
    </location>
</feature>
<dbReference type="Pfam" id="PF17921">
    <property type="entry name" value="Integrase_H2C2"/>
    <property type="match status" value="1"/>
</dbReference>
<evidence type="ECO:0000256" key="7">
    <source>
        <dbReference type="ARBA" id="ARBA00023268"/>
    </source>
</evidence>
<keyword evidence="4" id="KW-0540">Nuclease</keyword>
<proteinExistence type="predicted"/>
<dbReference type="FunFam" id="3.30.70.270:FF:000026">
    <property type="entry name" value="Transposon Ty3-G Gag-Pol polyprotein"/>
    <property type="match status" value="1"/>
</dbReference>
<evidence type="ECO:0000256" key="5">
    <source>
        <dbReference type="ARBA" id="ARBA00022759"/>
    </source>
</evidence>
<keyword evidence="2" id="KW-0808">Transferase</keyword>
<feature type="domain" description="Reverse transcriptase" evidence="9">
    <location>
        <begin position="232"/>
        <end position="408"/>
    </location>
</feature>
<dbReference type="GeneID" id="115887888"/>
<keyword evidence="6" id="KW-0695">RNA-directed DNA polymerase</keyword>
<dbReference type="CDD" id="cd09274">
    <property type="entry name" value="RNase_HI_RT_Ty3"/>
    <property type="match status" value="1"/>
</dbReference>
<dbReference type="FunFam" id="3.10.20.370:FF:000001">
    <property type="entry name" value="Retrovirus-related Pol polyprotein from transposon 17.6-like protein"/>
    <property type="match status" value="1"/>
</dbReference>
<dbReference type="KEGG" id="soy:115887888"/>
<dbReference type="Proteomes" id="UP000504635">
    <property type="component" value="Unplaced"/>
</dbReference>
<dbReference type="InterPro" id="IPR036397">
    <property type="entry name" value="RNaseH_sf"/>
</dbReference>
<dbReference type="InterPro" id="IPR043128">
    <property type="entry name" value="Rev_trsase/Diguanyl_cyclase"/>
</dbReference>
<keyword evidence="11" id="KW-1185">Reference proteome</keyword>
<gene>
    <name evidence="12" type="primary">LOC115887888</name>
</gene>
<dbReference type="Pfam" id="PF00665">
    <property type="entry name" value="rve"/>
    <property type="match status" value="1"/>
</dbReference>
<keyword evidence="5" id="KW-0378">Hydrolase</keyword>
<evidence type="ECO:0000256" key="3">
    <source>
        <dbReference type="ARBA" id="ARBA00022695"/>
    </source>
</evidence>
<dbReference type="Gene3D" id="3.30.420.10">
    <property type="entry name" value="Ribonuclease H-like superfamily/Ribonuclease H"/>
    <property type="match status" value="1"/>
</dbReference>
<dbReference type="AlphaFoldDB" id="A0A6J2YK72"/>
<evidence type="ECO:0000256" key="1">
    <source>
        <dbReference type="ARBA" id="ARBA00012493"/>
    </source>
</evidence>
<dbReference type="GO" id="GO:0003676">
    <property type="term" value="F:nucleic acid binding"/>
    <property type="evidence" value="ECO:0007669"/>
    <property type="project" value="InterPro"/>
</dbReference>
<keyword evidence="7" id="KW-0511">Multifunctional enzyme</keyword>
<dbReference type="FunFam" id="1.10.340.70:FF:000004">
    <property type="entry name" value="Retrovirus-related Pol polyprotein from transposon 297-like Protein"/>
    <property type="match status" value="1"/>
</dbReference>
<feature type="domain" description="Integrase catalytic" evidence="10">
    <location>
        <begin position="776"/>
        <end position="952"/>
    </location>
</feature>
<evidence type="ECO:0000259" key="9">
    <source>
        <dbReference type="PROSITE" id="PS50878"/>
    </source>
</evidence>
<feature type="compositionally biased region" description="Polar residues" evidence="8">
    <location>
        <begin position="1034"/>
        <end position="1050"/>
    </location>
</feature>
<feature type="compositionally biased region" description="Basic residues" evidence="8">
    <location>
        <begin position="1107"/>
        <end position="1119"/>
    </location>
</feature>
<keyword evidence="5" id="KW-0255">Endonuclease</keyword>
<evidence type="ECO:0000256" key="2">
    <source>
        <dbReference type="ARBA" id="ARBA00022679"/>
    </source>
</evidence>
<dbReference type="GO" id="GO:0004519">
    <property type="term" value="F:endonuclease activity"/>
    <property type="evidence" value="ECO:0007669"/>
    <property type="project" value="UniProtKB-KW"/>
</dbReference>
<name>A0A6J2YK72_SITOR</name>
<organism evidence="11 12">
    <name type="scientific">Sitophilus oryzae</name>
    <name type="common">Rice weevil</name>
    <name type="synonym">Curculio oryzae</name>
    <dbReference type="NCBI Taxonomy" id="7048"/>
    <lineage>
        <taxon>Eukaryota</taxon>
        <taxon>Metazoa</taxon>
        <taxon>Ecdysozoa</taxon>
        <taxon>Arthropoda</taxon>
        <taxon>Hexapoda</taxon>
        <taxon>Insecta</taxon>
        <taxon>Pterygota</taxon>
        <taxon>Neoptera</taxon>
        <taxon>Endopterygota</taxon>
        <taxon>Coleoptera</taxon>
        <taxon>Polyphaga</taxon>
        <taxon>Cucujiformia</taxon>
        <taxon>Curculionidae</taxon>
        <taxon>Dryophthorinae</taxon>
        <taxon>Sitophilus</taxon>
    </lineage>
</organism>
<dbReference type="Pfam" id="PF00078">
    <property type="entry name" value="RVT_1"/>
    <property type="match status" value="1"/>
</dbReference>
<accession>A0A6J2YK72</accession>
<dbReference type="InterPro" id="IPR021109">
    <property type="entry name" value="Peptidase_aspartic_dom_sf"/>
</dbReference>
<reference evidence="12" key="1">
    <citation type="submission" date="2025-08" db="UniProtKB">
        <authorList>
            <consortium name="RefSeq"/>
        </authorList>
    </citation>
    <scope>IDENTIFICATION</scope>
    <source>
        <tissue evidence="12">Gonads</tissue>
    </source>
</reference>
<dbReference type="SUPFAM" id="SSF53098">
    <property type="entry name" value="Ribonuclease H-like"/>
    <property type="match status" value="1"/>
</dbReference>
<keyword evidence="3" id="KW-0548">Nucleotidyltransferase</keyword>
<dbReference type="PROSITE" id="PS50878">
    <property type="entry name" value="RT_POL"/>
    <property type="match status" value="1"/>
</dbReference>
<dbReference type="InterPro" id="IPR041577">
    <property type="entry name" value="RT_RNaseH_2"/>
</dbReference>
<evidence type="ECO:0000313" key="11">
    <source>
        <dbReference type="Proteomes" id="UP000504635"/>
    </source>
</evidence>
<dbReference type="Gene3D" id="3.30.70.270">
    <property type="match status" value="2"/>
</dbReference>
<dbReference type="CDD" id="cd01647">
    <property type="entry name" value="RT_LTR"/>
    <property type="match status" value="1"/>
</dbReference>
<evidence type="ECO:0000313" key="12">
    <source>
        <dbReference type="RefSeq" id="XP_030763270.1"/>
    </source>
</evidence>
<evidence type="ECO:0000256" key="4">
    <source>
        <dbReference type="ARBA" id="ARBA00022722"/>
    </source>
</evidence>
<dbReference type="EC" id="2.7.7.49" evidence="1"/>
<evidence type="ECO:0000259" key="10">
    <source>
        <dbReference type="PROSITE" id="PS50994"/>
    </source>
</evidence>
<dbReference type="RefSeq" id="XP_030763270.1">
    <property type="nucleotide sequence ID" value="XM_030907410.1"/>
</dbReference>
<protein>
    <recommendedName>
        <fullName evidence="1">RNA-directed DNA polymerase</fullName>
        <ecNumber evidence="1">2.7.7.49</ecNumber>
    </recommendedName>
</protein>
<dbReference type="Pfam" id="PF17919">
    <property type="entry name" value="RT_RNaseH_2"/>
    <property type="match status" value="1"/>
</dbReference>
<dbReference type="Gene3D" id="1.10.340.70">
    <property type="match status" value="1"/>
</dbReference>
<dbReference type="SUPFAM" id="SSF50630">
    <property type="entry name" value="Acid proteases"/>
    <property type="match status" value="1"/>
</dbReference>
<dbReference type="InterPro" id="IPR000477">
    <property type="entry name" value="RT_dom"/>
</dbReference>
<dbReference type="OrthoDB" id="6757459at2759"/>
<dbReference type="Gene3D" id="2.40.70.10">
    <property type="entry name" value="Acid Proteases"/>
    <property type="match status" value="1"/>
</dbReference>
<dbReference type="GO" id="GO:0003964">
    <property type="term" value="F:RNA-directed DNA polymerase activity"/>
    <property type="evidence" value="ECO:0007669"/>
    <property type="project" value="UniProtKB-KW"/>
</dbReference>
<dbReference type="Gene3D" id="3.10.10.10">
    <property type="entry name" value="HIV Type 1 Reverse Transcriptase, subunit A, domain 1"/>
    <property type="match status" value="1"/>
</dbReference>
<dbReference type="InterPro" id="IPR001584">
    <property type="entry name" value="Integrase_cat-core"/>
</dbReference>
<feature type="compositionally biased region" description="Basic and acidic residues" evidence="8">
    <location>
        <begin position="1095"/>
        <end position="1106"/>
    </location>
</feature>
<dbReference type="InterPro" id="IPR043502">
    <property type="entry name" value="DNA/RNA_pol_sf"/>
</dbReference>
<sequence length="1119" mass="128185">MGDSRGVAPMQLEGNVADNWKIWRSRFENYLVASEINKKDESIQCAQVLHYIGEGSVEVNEINNNRWFSVLEINKKEIKLKIDTGAQANILPLKLYNSLGIKSNLRQTQVTLTSYTGNNLKIVGKCYIPCKKDDKTFNLEFYIVDSNTQAILGLDSSLELNLIKRIDSLTKNCQYNSLINEFSELFEGIGCINEPYHIEIDKNAKPVVHPTRKVALPLMDDLKQSLAELEKSKIIERVQKPTDWVNALVLVRKPDKKLRICLDPLDLNKVIKREYCHIPTLEEITSKLAGSTIFSTLDATQGFYSILLDDASADLCTFGTPFGRYRFLRLPYGIKSAPEVFQSRFKQIFNLEGVDVYIDDILIWGKTKSEHDERLKKVLQIAKETNVRFNLHKCRFGVNEINYMGHVISGAGISPENSKINAITQIPKPQNKQELQRLLGMITYVSKFINNFSSATSVLRNLLKKDVEFLWQPEHDKAFENLKNTLINKPVLQFYDVNCETVLSVDASKDGLGAVLMQNHLPCAYASRSMTETQTRYAQIEKELLAITFGLNRFYQYIFGKTITVETDHLPLLSIFKKPLNKCPARLQRMLLQVQKFDIKLKYKPGKDLLIADALSRACVGEMCDDEIDDEINAQVCLIESQINVTDRKLNEIIEKTKTDKELQVLKQVILEGWPNNFKKVPNSVKIYRKFQSDLSVQGDLIFKGQSLVIPQSMRKEMLERVHYNHMGINKCIKLAQESIFWPTMCNEIRQTISQCHLCLKYARSQMSEPLINHKIPEIPWNKVGCDIFELHGQKYLLIIDYYSKYIEVEKLENCSTSYTTVKILKSVFARHGIPLTVVTDGGPQFSSDLFQAFSQEWEFDHVISSPRYAQSNALLLYRNMQIHGAYSPAQILMSRKLRCIIPSTEASLKPKLIDTNKYNTSLQDTQVNQQKYYNKKGVFNLKPLEVGSHVYVQVQPNSSWSPALVLEKVRNRMYRVQLTNGSVLLRNRRFIKPVDKGKSVIPVRPTTSIKPFVQNNIQYFIELEPDCDLNNRGEGSNYNVQEETNVNTTESEDDKSVETRNEMSGDRSDVMSENELDLDNSDSNSSVSDTNSDYELKYLNPEKTRSGRLVKKPHKLNL</sequence>
<dbReference type="PANTHER" id="PTHR37984:SF5">
    <property type="entry name" value="PROTEIN NYNRIN-LIKE"/>
    <property type="match status" value="1"/>
</dbReference>
<dbReference type="InterPro" id="IPR041588">
    <property type="entry name" value="Integrase_H2C2"/>
</dbReference>
<feature type="compositionally biased region" description="Basic and acidic residues" evidence="8">
    <location>
        <begin position="1055"/>
        <end position="1071"/>
    </location>
</feature>